<dbReference type="AlphaFoldDB" id="A0A3M2UST7"/>
<name>A0A3M2UST7_PSEYM</name>
<evidence type="ECO:0000313" key="3">
    <source>
        <dbReference type="Proteomes" id="UP000282378"/>
    </source>
</evidence>
<keyword evidence="1" id="KW-0472">Membrane</keyword>
<keyword evidence="2" id="KW-0067">ATP-binding</keyword>
<feature type="non-terminal residue" evidence="2">
    <location>
        <position position="88"/>
    </location>
</feature>
<sequence length="88" mass="9600">MDAQHARRDRCRLCGSDSSGTQAGSFFMISLVSRRQRQAIRLAASFIAPYRWQALGALLALVVTAGITLSIGQGIKLMIDQGFMTRSP</sequence>
<dbReference type="Proteomes" id="UP000282378">
    <property type="component" value="Unassembled WGS sequence"/>
</dbReference>
<dbReference type="EMBL" id="RBNL01004555">
    <property type="protein sequence ID" value="RML30009.1"/>
    <property type="molecule type" value="Genomic_DNA"/>
</dbReference>
<dbReference type="GO" id="GO:0005524">
    <property type="term" value="F:ATP binding"/>
    <property type="evidence" value="ECO:0007669"/>
    <property type="project" value="UniProtKB-KW"/>
</dbReference>
<evidence type="ECO:0000313" key="2">
    <source>
        <dbReference type="EMBL" id="RML30009.1"/>
    </source>
</evidence>
<keyword evidence="2" id="KW-0547">Nucleotide-binding</keyword>
<organism evidence="2 3">
    <name type="scientific">Pseudomonas syringae pv. maculicola</name>
    <dbReference type="NCBI Taxonomy" id="59511"/>
    <lineage>
        <taxon>Bacteria</taxon>
        <taxon>Pseudomonadati</taxon>
        <taxon>Pseudomonadota</taxon>
        <taxon>Gammaproteobacteria</taxon>
        <taxon>Pseudomonadales</taxon>
        <taxon>Pseudomonadaceae</taxon>
        <taxon>Pseudomonas</taxon>
    </lineage>
</organism>
<comment type="caution">
    <text evidence="2">The sequence shown here is derived from an EMBL/GenBank/DDBJ whole genome shotgun (WGS) entry which is preliminary data.</text>
</comment>
<keyword evidence="1" id="KW-0812">Transmembrane</keyword>
<keyword evidence="1" id="KW-1133">Transmembrane helix</keyword>
<protein>
    <submittedName>
        <fullName evidence="2">ABC transporter ATP-binding protein/permease</fullName>
    </submittedName>
</protein>
<proteinExistence type="predicted"/>
<gene>
    <name evidence="2" type="ORF">APX70_04729</name>
</gene>
<accession>A0A3M2UST7</accession>
<reference evidence="2 3" key="1">
    <citation type="submission" date="2018-08" db="EMBL/GenBank/DDBJ databases">
        <title>Recombination of ecologically and evolutionarily significant loci maintains genetic cohesion in the Pseudomonas syringae species complex.</title>
        <authorList>
            <person name="Dillon M."/>
            <person name="Thakur S."/>
            <person name="Almeida R.N.D."/>
            <person name="Weir B.S."/>
            <person name="Guttman D.S."/>
        </authorList>
    </citation>
    <scope>NUCLEOTIDE SEQUENCE [LARGE SCALE GENOMIC DNA]</scope>
    <source>
        <strain evidence="2 3">88_10</strain>
    </source>
</reference>
<evidence type="ECO:0000256" key="1">
    <source>
        <dbReference type="SAM" id="Phobius"/>
    </source>
</evidence>
<feature type="transmembrane region" description="Helical" evidence="1">
    <location>
        <begin position="54"/>
        <end position="79"/>
    </location>
</feature>